<evidence type="ECO:0000259" key="4">
    <source>
        <dbReference type="Pfam" id="PF24515"/>
    </source>
</evidence>
<dbReference type="PANTHER" id="PTHR15688:SF1">
    <property type="entry name" value="KINETOCHORE-ASSOCIATED PROTEIN 1"/>
    <property type="match status" value="1"/>
</dbReference>
<dbReference type="GO" id="GO:1903394">
    <property type="term" value="P:protein localization to kinetochore involved in kinetochore assembly"/>
    <property type="evidence" value="ECO:0007669"/>
    <property type="project" value="TreeGrafter"/>
</dbReference>
<dbReference type="Pfam" id="PF10493">
    <property type="entry name" value="Rod_C"/>
    <property type="match status" value="1"/>
</dbReference>
<dbReference type="InterPro" id="IPR052802">
    <property type="entry name" value="KNTC1"/>
</dbReference>
<dbReference type="InterPro" id="IPR055404">
    <property type="entry name" value="ARM_KNTC1_2nd"/>
</dbReference>
<dbReference type="Pfam" id="PF24515">
    <property type="entry name" value="ARM_KNTC1_3rd"/>
    <property type="match status" value="1"/>
</dbReference>
<dbReference type="InterPro" id="IPR055405">
    <property type="entry name" value="ARM_KNTC1_3rd"/>
</dbReference>
<dbReference type="GO" id="GO:1990423">
    <property type="term" value="C:RZZ complex"/>
    <property type="evidence" value="ECO:0007669"/>
    <property type="project" value="TreeGrafter"/>
</dbReference>
<evidence type="ECO:0000313" key="9">
    <source>
        <dbReference type="Proteomes" id="UP000014760"/>
    </source>
</evidence>
<dbReference type="GO" id="GO:0005737">
    <property type="term" value="C:cytoplasm"/>
    <property type="evidence" value="ECO:0007669"/>
    <property type="project" value="TreeGrafter"/>
</dbReference>
<dbReference type="OrthoDB" id="343783at2759"/>
<dbReference type="EMBL" id="KB302576">
    <property type="protein sequence ID" value="ELU04199.1"/>
    <property type="molecule type" value="Genomic_DNA"/>
</dbReference>
<evidence type="ECO:0000313" key="7">
    <source>
        <dbReference type="EMBL" id="ELU04199.1"/>
    </source>
</evidence>
<dbReference type="EMBL" id="AMQN01008250">
    <property type="status" value="NOT_ANNOTATED_CDS"/>
    <property type="molecule type" value="Genomic_DNA"/>
</dbReference>
<protein>
    <submittedName>
        <fullName evidence="7 8">Uncharacterized protein</fullName>
    </submittedName>
</protein>
<dbReference type="HOGENOM" id="CLU_231522_0_0_1"/>
<dbReference type="GO" id="GO:0031267">
    <property type="term" value="F:small GTPase binding"/>
    <property type="evidence" value="ECO:0007669"/>
    <property type="project" value="TreeGrafter"/>
</dbReference>
<dbReference type="InterPro" id="IPR055402">
    <property type="entry name" value="KNTC1_N"/>
</dbReference>
<dbReference type="InterPro" id="IPR019527">
    <property type="entry name" value="RZZ-complex_KNTC1/ROD_C"/>
</dbReference>
<evidence type="ECO:0000259" key="5">
    <source>
        <dbReference type="Pfam" id="PF24516"/>
    </source>
</evidence>
<evidence type="ECO:0000259" key="2">
    <source>
        <dbReference type="Pfam" id="PF10493"/>
    </source>
</evidence>
<evidence type="ECO:0000256" key="1">
    <source>
        <dbReference type="SAM" id="MobiDB-lite"/>
    </source>
</evidence>
<dbReference type="Pfam" id="PF24516">
    <property type="entry name" value="ARM_KNTC1_2nd"/>
    <property type="match status" value="1"/>
</dbReference>
<feature type="domain" description="KNTC1 first ARM-repeats" evidence="6">
    <location>
        <begin position="383"/>
        <end position="572"/>
    </location>
</feature>
<dbReference type="SUPFAM" id="SSF50978">
    <property type="entry name" value="WD40 repeat-like"/>
    <property type="match status" value="1"/>
</dbReference>
<evidence type="ECO:0000259" key="3">
    <source>
        <dbReference type="Pfam" id="PF24506"/>
    </source>
</evidence>
<organism evidence="7">
    <name type="scientific">Capitella teleta</name>
    <name type="common">Polychaete worm</name>
    <dbReference type="NCBI Taxonomy" id="283909"/>
    <lineage>
        <taxon>Eukaryota</taxon>
        <taxon>Metazoa</taxon>
        <taxon>Spiralia</taxon>
        <taxon>Lophotrochozoa</taxon>
        <taxon>Annelida</taxon>
        <taxon>Polychaeta</taxon>
        <taxon>Sedentaria</taxon>
        <taxon>Scolecida</taxon>
        <taxon>Capitellidae</taxon>
        <taxon>Capitella</taxon>
    </lineage>
</organism>
<reference evidence="8" key="3">
    <citation type="submission" date="2015-06" db="UniProtKB">
        <authorList>
            <consortium name="EnsemblMetazoa"/>
        </authorList>
    </citation>
    <scope>IDENTIFICATION</scope>
</reference>
<sequence length="2069" mass="234832">MAAWDDVETGFDGNETLNFGPRLESGSALYQIDTCAVISADDAQKQGATAPSVTGYGVDEKLCVAIEEYLSVFSENGQNLIVTICFDSCIESLISSDDKRFLFVAEADGRLHFFHQSSINSLFSMNLKDDQKESTFVKLILRPTSVIGFHELLAVTSSGVIHVISNINLSSLHEAITENDALRLQALRHDLKSSQIDCSAVHSIVTSACPVPKSGHLIVSGVRPMALSLWQLNVNSGLYSISAEIDHVDGFAKCEVSPCGRYLVALDANGQLSTWSARYLVELQNFDISQVLDFRVLESSSCSVMKIVILRRDDAGCVLEVCDFISFEVIYSLRLDAHCYLMPCFSDEKSIFLLENVANSQNEVSSLRLRCVSEADFDSRVAHFLRKKKFAQAEEFCDAYNLEKEIVYKMKANHLFEKLSSNSDSIDADILELERCLQQNSNDEQVAESCIEAALPTFDATFRFMKMARQRLIASPHEGSRHKLLANLTMMMRRLATFQSVFGVQKYTSDLWRQFQTMDLLKESEFSSALSLTDFEDILTNIPQCTSSQELSPWLQDVIPLALSISPESINVEIKKVFVGVRVLLGQLENLVALRDKYKLILSLEEFSMETTESIVFRLLDRVVACDLLESALTKIVGPYMKEKNLPQDQTLLAYVKDLIERSGKHRVTLGEAPWETKAVAVVHCISSPELQCQGILCITPRANVPWSESLQRLIQKGLDLTHSKSADIQKQCDLMQLQKLLVEYDIHQLRIYNSSMAQTVIYNILSRDRPSAVEDAKQVQRAYNLPESVVYNFRITFLIKANRMSDMMALLRQLPLTPALTYAETVMGRSAVALKQKILPDKRETHLMTQAAILAAKVLLSREIELYQRKELEIQLADFQRIRSLQVEFNEYLSLSDLASSVFTRELLAKYVEEFHQNEKKSLPKLFRLAELIGFPGDDLVFELAQFSLNRGHFFDALRISRTFLLDNPSEQSARTAYKVAHLATTLLGSLNDVTFDPDLVNQVHMLASEALNFCSPDLLHSCLHLTRLTKLGHFLSLQSSDDSTSSDVTESKNSFNTWTFSPIFEEDGLIMDASITAPLFHEYVCAFLPFEPTENSCESTRNLVRILKENSQMELALHFVLHSLHCHGYKHCMSSTSIDKSENDVDEFSQISEAGIKESFDLATKLLQKVFSKSRIDHHFAFVILSSFPKLTAFSSLKQMISKAGFNYKRIISLTDGAITLATFTSDPKFHLEFKNLKEMASWGLRMKQYDIPFHDVIAKQNLESQLDVLNRLCQVVDVDVGTIQEFCRMFGLGEDENLLKFLEFLLLPRKYEPCPRELWLKSHKFQAQRVVMEMTNKDLLMKRMQTIFNEINMYDYERLTFVLSVLDKHNSSPLTAKGLELLEYLQSYQRVAPPSDFEAHYRVTEEDELMGKSPLANRGAQTRLPMHPFIQGHPWKIISPELNMNTVDSWLLIADVLGLPTDNVYMTTIKNISRNPTGDKFASARSLIMRMNDCKNAVLSASWVAQQLEFGAEKVAALKFTMDIAERWANACGDAQSDQRKMAVKSLLQYKQLHLRLSIEHALHEHGLKEPDLIALASTPEELILALYCHPRILDFDTDPNHSDFHGVAKKIADLAQVDLMSVQFSLIEKWLPSTANQDNLDMTLNLDISLSGGLDGTLRTESDIAEDEENLIRLTYLLHNNNLEKNVLFLLNYAFREKSVSITTGCRIRALQCAFSLVNAETISRISPKSLQELKETLKVFLYLAELEKIQLPHSLASFSSANKEGLVKSIWKNHRHQKPAVRLVANLCLDYKIHDLKLWSSLLQQMHQMQMSHLLHQVLLYLNNVPEVWAIPNFSRYWLQILLEPFKSVEFPLSEAERTACIESYFTLHRSPVLYDIDLASLMAQYVRCDLWPCAMGCAILMPGSKSADILAQRSSAKMLLDLVALNDMQRALPLDFQIKAAIFDDIDAKGAYTEILKAEVFMKDFILHLISSDRISGIVKFAVRYSLLPKAFMLIRLYQCRYPDSEFANDSKETSPLGALKIYLKKNNFYEDLKMYLEDENEEDESEKDENEDVGDENDVFEQ</sequence>
<dbReference type="STRING" id="283909.R7UDX9"/>
<dbReference type="Pfam" id="PF24506">
    <property type="entry name" value="KNTC1_N"/>
    <property type="match status" value="1"/>
</dbReference>
<feature type="domain" description="KNTC1 second ARM-repeats" evidence="5">
    <location>
        <begin position="652"/>
        <end position="815"/>
    </location>
</feature>
<evidence type="ECO:0000313" key="8">
    <source>
        <dbReference type="EnsemblMetazoa" id="CapteP225996"/>
    </source>
</evidence>
<dbReference type="Proteomes" id="UP000014760">
    <property type="component" value="Unassembled WGS sequence"/>
</dbReference>
<dbReference type="Pfam" id="PF24520">
    <property type="entry name" value="ARM_KNTC1_1st"/>
    <property type="match status" value="1"/>
</dbReference>
<feature type="domain" description="KNTC1 third ARM-repeats" evidence="4">
    <location>
        <begin position="1163"/>
        <end position="1367"/>
    </location>
</feature>
<evidence type="ECO:0000259" key="6">
    <source>
        <dbReference type="Pfam" id="PF24520"/>
    </source>
</evidence>
<accession>R7UDX9</accession>
<name>R7UDX9_CAPTE</name>
<proteinExistence type="predicted"/>
<dbReference type="FunCoup" id="R7UDX9">
    <property type="interactions" value="568"/>
</dbReference>
<dbReference type="Gene3D" id="2.130.10.10">
    <property type="entry name" value="YVTN repeat-like/Quinoprotein amine dehydrogenase"/>
    <property type="match status" value="1"/>
</dbReference>
<dbReference type="GO" id="GO:0005828">
    <property type="term" value="C:kinetochore microtubule"/>
    <property type="evidence" value="ECO:0007669"/>
    <property type="project" value="TreeGrafter"/>
</dbReference>
<reference evidence="9" key="1">
    <citation type="submission" date="2012-12" db="EMBL/GenBank/DDBJ databases">
        <authorList>
            <person name="Hellsten U."/>
            <person name="Grimwood J."/>
            <person name="Chapman J.A."/>
            <person name="Shapiro H."/>
            <person name="Aerts A."/>
            <person name="Otillar R.P."/>
            <person name="Terry A.Y."/>
            <person name="Boore J.L."/>
            <person name="Simakov O."/>
            <person name="Marletaz F."/>
            <person name="Cho S.-J."/>
            <person name="Edsinger-Gonzales E."/>
            <person name="Havlak P."/>
            <person name="Kuo D.-H."/>
            <person name="Larsson T."/>
            <person name="Lv J."/>
            <person name="Arendt D."/>
            <person name="Savage R."/>
            <person name="Osoegawa K."/>
            <person name="de Jong P."/>
            <person name="Lindberg D.R."/>
            <person name="Seaver E.C."/>
            <person name="Weisblat D.A."/>
            <person name="Putnam N.H."/>
            <person name="Grigoriev I.V."/>
            <person name="Rokhsar D.S."/>
        </authorList>
    </citation>
    <scope>NUCLEOTIDE SEQUENCE</scope>
    <source>
        <strain evidence="9">I ESC-2004</strain>
    </source>
</reference>
<dbReference type="OMA" id="FYELYLC"/>
<dbReference type="GO" id="GO:0000070">
    <property type="term" value="P:mitotic sister chromatid segregation"/>
    <property type="evidence" value="ECO:0007669"/>
    <property type="project" value="TreeGrafter"/>
</dbReference>
<reference evidence="7 9" key="2">
    <citation type="journal article" date="2013" name="Nature">
        <title>Insights into bilaterian evolution from three spiralian genomes.</title>
        <authorList>
            <person name="Simakov O."/>
            <person name="Marletaz F."/>
            <person name="Cho S.J."/>
            <person name="Edsinger-Gonzales E."/>
            <person name="Havlak P."/>
            <person name="Hellsten U."/>
            <person name="Kuo D.H."/>
            <person name="Larsson T."/>
            <person name="Lv J."/>
            <person name="Arendt D."/>
            <person name="Savage R."/>
            <person name="Osoegawa K."/>
            <person name="de Jong P."/>
            <person name="Grimwood J."/>
            <person name="Chapman J.A."/>
            <person name="Shapiro H."/>
            <person name="Aerts A."/>
            <person name="Otillar R.P."/>
            <person name="Terry A.Y."/>
            <person name="Boore J.L."/>
            <person name="Grigoriev I.V."/>
            <person name="Lindberg D.R."/>
            <person name="Seaver E.C."/>
            <person name="Weisblat D.A."/>
            <person name="Putnam N.H."/>
            <person name="Rokhsar D.S."/>
        </authorList>
    </citation>
    <scope>NUCLEOTIDE SEQUENCE</scope>
    <source>
        <strain evidence="7 9">I ESC-2004</strain>
    </source>
</reference>
<keyword evidence="9" id="KW-1185">Reference proteome</keyword>
<feature type="region of interest" description="Disordered" evidence="1">
    <location>
        <begin position="2045"/>
        <end position="2069"/>
    </location>
</feature>
<feature type="domain" description="RZZ complex subunit KNTC1/ROD C-terminal" evidence="2">
    <location>
        <begin position="1421"/>
        <end position="1911"/>
    </location>
</feature>
<dbReference type="GO" id="GO:0007094">
    <property type="term" value="P:mitotic spindle assembly checkpoint signaling"/>
    <property type="evidence" value="ECO:0007669"/>
    <property type="project" value="TreeGrafter"/>
</dbReference>
<dbReference type="InterPro" id="IPR055403">
    <property type="entry name" value="ARM_KNTC1_1st"/>
</dbReference>
<dbReference type="InterPro" id="IPR036322">
    <property type="entry name" value="WD40_repeat_dom_sf"/>
</dbReference>
<dbReference type="PANTHER" id="PTHR15688">
    <property type="entry name" value="KINETOCHORE-ASSOCIATED PROTEIN 1"/>
    <property type="match status" value="1"/>
</dbReference>
<dbReference type="EnsemblMetazoa" id="CapteT225996">
    <property type="protein sequence ID" value="CapteP225996"/>
    <property type="gene ID" value="CapteG225996"/>
</dbReference>
<feature type="domain" description="KNTC1 N-terminal" evidence="3">
    <location>
        <begin position="17"/>
        <end position="374"/>
    </location>
</feature>
<gene>
    <name evidence="7" type="ORF">CAPTEDRAFT_225996</name>
</gene>
<dbReference type="InterPro" id="IPR015943">
    <property type="entry name" value="WD40/YVTN_repeat-like_dom_sf"/>
</dbReference>